<evidence type="ECO:0000256" key="2">
    <source>
        <dbReference type="SAM" id="SignalP"/>
    </source>
</evidence>
<keyword evidence="1 2" id="KW-0732">Signal</keyword>
<evidence type="ECO:0000313" key="4">
    <source>
        <dbReference type="Proteomes" id="UP000587527"/>
    </source>
</evidence>
<dbReference type="SUPFAM" id="SSF69318">
    <property type="entry name" value="Integrin alpha N-terminal domain"/>
    <property type="match status" value="1"/>
</dbReference>
<proteinExistence type="predicted"/>
<sequence length="629" mass="67562">MIRRLRAILVVVAAVLVTTPLLPALPAAAESELVCPGTANIPVGWIHSDSFSIYNVCGVTGPVPHTVITQWEITRHTDRYRDDTLQMCIDSGVVIPVGWTEIATSVVWYRCGLQTPAPGAAPNVRIIKCLNCPVRPPDPPTPTTTIGGLDGVANTGVVAGWAQDPGRPGTSLTVHYYIDGPAGVGVFAGAFVADQRRTDIQPGNHGMRFTLPAEWFDARMHTLYAYGIDATNDPPVLLSGSPKLFILPKRPIGSFEGIDTAGNANGWTLDPSLLGYANPNAVDFYIDGFFVARVPANGPRPDITTSLGYPGDHGFRWPIPPDYRDGSAHTLVARGTDLTGDEGRELPGSPRTFTLQRRAAAVDLDGDHRSDVTVWRPGDGVWWSLPAAGPTAVAWGMAGDKPVAGDYNGDGTTDRAVYRAGLWCILITGTNENRFVSFGLPDDKPVPGDYDGDGKTDLAVFRPSDTTWYVLPSGGGSYYGFAYGLATDRPVPGDYDGDGKTDVAVYRPLVGAWIVHQSSDNTDSYLQFGVSSDKVVPADYDGDGRTDRAVFRPSNGTWHIMQSIDGRYRSEAYGMNGDVVSPADYDGDGRVDLGVFRPANGTWYLRQSRDGDYSVGFGLGTDLPVVYPS</sequence>
<dbReference type="PANTHER" id="PTHR39431:SF1">
    <property type="entry name" value="FRPA_C-RELATED PROTEIN"/>
    <property type="match status" value="1"/>
</dbReference>
<dbReference type="Proteomes" id="UP000587527">
    <property type="component" value="Unassembled WGS sequence"/>
</dbReference>
<keyword evidence="4" id="KW-1185">Reference proteome</keyword>
<dbReference type="PANTHER" id="PTHR39431">
    <property type="entry name" value="FRPA/C-RELATED PROTEIN"/>
    <property type="match status" value="1"/>
</dbReference>
<dbReference type="InterPro" id="IPR028994">
    <property type="entry name" value="Integrin_alpha_N"/>
</dbReference>
<protein>
    <recommendedName>
        <fullName evidence="5">VCBS repeat-containing protein</fullName>
    </recommendedName>
</protein>
<dbReference type="Gene3D" id="2.40.128.340">
    <property type="match status" value="1"/>
</dbReference>
<dbReference type="RefSeq" id="WP_184831161.1">
    <property type="nucleotide sequence ID" value="NZ_JACHMN010000001.1"/>
</dbReference>
<reference evidence="3 4" key="1">
    <citation type="submission" date="2020-08" db="EMBL/GenBank/DDBJ databases">
        <title>Sequencing the genomes of 1000 actinobacteria strains.</title>
        <authorList>
            <person name="Klenk H.-P."/>
        </authorList>
    </citation>
    <scope>NUCLEOTIDE SEQUENCE [LARGE SCALE GENOMIC DNA]</scope>
    <source>
        <strain evidence="3 4">DSM 45362</strain>
    </source>
</reference>
<dbReference type="Pfam" id="PF13517">
    <property type="entry name" value="FG-GAP_3"/>
    <property type="match status" value="1"/>
</dbReference>
<feature type="chain" id="PRO_5032999790" description="VCBS repeat-containing protein" evidence="2">
    <location>
        <begin position="30"/>
        <end position="629"/>
    </location>
</feature>
<accession>A0A841BF84</accession>
<comment type="caution">
    <text evidence="3">The sequence shown here is derived from an EMBL/GenBank/DDBJ whole genome shotgun (WGS) entry which is preliminary data.</text>
</comment>
<dbReference type="AlphaFoldDB" id="A0A841BF84"/>
<organism evidence="3 4">
    <name type="scientific">Allocatelliglobosispora scoriae</name>
    <dbReference type="NCBI Taxonomy" id="643052"/>
    <lineage>
        <taxon>Bacteria</taxon>
        <taxon>Bacillati</taxon>
        <taxon>Actinomycetota</taxon>
        <taxon>Actinomycetes</taxon>
        <taxon>Micromonosporales</taxon>
        <taxon>Micromonosporaceae</taxon>
        <taxon>Allocatelliglobosispora</taxon>
    </lineage>
</organism>
<dbReference type="InterPro" id="IPR013517">
    <property type="entry name" value="FG-GAP"/>
</dbReference>
<gene>
    <name evidence="3" type="ORF">F4553_000333</name>
</gene>
<evidence type="ECO:0000256" key="1">
    <source>
        <dbReference type="ARBA" id="ARBA00022729"/>
    </source>
</evidence>
<feature type="signal peptide" evidence="2">
    <location>
        <begin position="1"/>
        <end position="29"/>
    </location>
</feature>
<evidence type="ECO:0008006" key="5">
    <source>
        <dbReference type="Google" id="ProtNLM"/>
    </source>
</evidence>
<name>A0A841BF84_9ACTN</name>
<dbReference type="EMBL" id="JACHMN010000001">
    <property type="protein sequence ID" value="MBB5866954.1"/>
    <property type="molecule type" value="Genomic_DNA"/>
</dbReference>
<evidence type="ECO:0000313" key="3">
    <source>
        <dbReference type="EMBL" id="MBB5866954.1"/>
    </source>
</evidence>